<name>A0ABV3SAD2_9GAMM</name>
<evidence type="ECO:0000313" key="1">
    <source>
        <dbReference type="EMBL" id="MEX0387010.1"/>
    </source>
</evidence>
<dbReference type="RefSeq" id="WP_367967517.1">
    <property type="nucleotide sequence ID" value="NZ_JBAKFJ010000001.1"/>
</dbReference>
<accession>A0ABV3SAD2</accession>
<dbReference type="EMBL" id="JBAKFJ010000001">
    <property type="protein sequence ID" value="MEX0387010.1"/>
    <property type="molecule type" value="Genomic_DNA"/>
</dbReference>
<gene>
    <name evidence="1" type="ORF">V6X64_08410</name>
</gene>
<proteinExistence type="predicted"/>
<evidence type="ECO:0000313" key="2">
    <source>
        <dbReference type="Proteomes" id="UP001556653"/>
    </source>
</evidence>
<reference evidence="1 2" key="1">
    <citation type="submission" date="2024-02" db="EMBL/GenBank/DDBJ databases">
        <title>New especies of Spiribacter isolated from saline water.</title>
        <authorList>
            <person name="Leon M.J."/>
            <person name="De La Haba R."/>
            <person name="Sanchez-Porro C."/>
            <person name="Ventosa A."/>
        </authorList>
    </citation>
    <scope>NUCLEOTIDE SEQUENCE [LARGE SCALE GENOMIC DNA]</scope>
    <source>
        <strain evidence="2">ag22IC4-227</strain>
    </source>
</reference>
<comment type="caution">
    <text evidence="1">The sequence shown here is derived from an EMBL/GenBank/DDBJ whole genome shotgun (WGS) entry which is preliminary data.</text>
</comment>
<organism evidence="1 2">
    <name type="scientific">Spiribacter onubensis</name>
    <dbReference type="NCBI Taxonomy" id="3122420"/>
    <lineage>
        <taxon>Bacteria</taxon>
        <taxon>Pseudomonadati</taxon>
        <taxon>Pseudomonadota</taxon>
        <taxon>Gammaproteobacteria</taxon>
        <taxon>Chromatiales</taxon>
        <taxon>Ectothiorhodospiraceae</taxon>
        <taxon>Spiribacter</taxon>
    </lineage>
</organism>
<keyword evidence="2" id="KW-1185">Reference proteome</keyword>
<protein>
    <submittedName>
        <fullName evidence="1">Uncharacterized protein</fullName>
    </submittedName>
</protein>
<dbReference type="Proteomes" id="UP001556653">
    <property type="component" value="Unassembled WGS sequence"/>
</dbReference>
<sequence>MNLFFINNNTSLFCSILAIEHLGLDWTQCIAGLSRKTDGHWLPFAETCDLETAAGCGTLGQLIKGRTEAFDVFLPHDGAVKGIRRRAINHPCCRQVNYLEEGMLSHKAYPYRLSSDARKVCNLPFVGRRLEKLLEKPLFGAPDPRFLALGQGAFPFADVDSVITLDDHRSILRYYSPRIYEPAFIMLATPAEAFEPILQACKDLAGRSYTRPIYLKLHPDAYKDRYQRRTGEIISAAGDVGAGVLDPGTLIEAEILLNRHHLIGNRTTSLVRYSTMLGGAYTAVDPGAGTEGPVPDQPLPG</sequence>